<dbReference type="EMBL" id="BSYO01000019">
    <property type="protein sequence ID" value="GMH18691.1"/>
    <property type="molecule type" value="Genomic_DNA"/>
</dbReference>
<keyword evidence="2" id="KW-1185">Reference proteome</keyword>
<dbReference type="Proteomes" id="UP001279734">
    <property type="component" value="Unassembled WGS sequence"/>
</dbReference>
<gene>
    <name evidence="1" type="ORF">Nepgr_020532</name>
</gene>
<sequence>MDLLFLQLESLPAMVAGAYSDDIQIPLIEEVIQSGVVPRFIQFLLREDFLQLQERQDAMDKLVDERLDLIEQRIGLGNRINYKLKHGELVEKENWLPEGLITIGVTSGASTPDTVILSSKISDLYV</sequence>
<proteinExistence type="predicted"/>
<name>A0AAD3XWG7_NEPGR</name>
<evidence type="ECO:0000313" key="1">
    <source>
        <dbReference type="EMBL" id="GMH18691.1"/>
    </source>
</evidence>
<organism evidence="1 2">
    <name type="scientific">Nepenthes gracilis</name>
    <name type="common">Slender pitcher plant</name>
    <dbReference type="NCBI Taxonomy" id="150966"/>
    <lineage>
        <taxon>Eukaryota</taxon>
        <taxon>Viridiplantae</taxon>
        <taxon>Streptophyta</taxon>
        <taxon>Embryophyta</taxon>
        <taxon>Tracheophyta</taxon>
        <taxon>Spermatophyta</taxon>
        <taxon>Magnoliopsida</taxon>
        <taxon>eudicotyledons</taxon>
        <taxon>Gunneridae</taxon>
        <taxon>Pentapetalae</taxon>
        <taxon>Caryophyllales</taxon>
        <taxon>Nepenthaceae</taxon>
        <taxon>Nepenthes</taxon>
    </lineage>
</organism>
<accession>A0AAD3XWG7</accession>
<dbReference type="AlphaFoldDB" id="A0AAD3XWG7"/>
<dbReference type="PANTHER" id="PTHR31619:SF5">
    <property type="entry name" value="4-HYDROXY-3-METHYLBUT-2-ENYL DIPHOSPHATE REDUCTASE, CHLOROPLASTIC"/>
    <property type="match status" value="1"/>
</dbReference>
<reference evidence="1" key="1">
    <citation type="submission" date="2023-05" db="EMBL/GenBank/DDBJ databases">
        <title>Nepenthes gracilis genome sequencing.</title>
        <authorList>
            <person name="Fukushima K."/>
        </authorList>
    </citation>
    <scope>NUCLEOTIDE SEQUENCE</scope>
    <source>
        <strain evidence="1">SING2019-196</strain>
    </source>
</reference>
<protein>
    <submittedName>
        <fullName evidence="1">Uncharacterized protein</fullName>
    </submittedName>
</protein>
<dbReference type="PANTHER" id="PTHR31619">
    <property type="entry name" value="4-HYDROXY-3-METHYLBUT-2-ENYL DIPHOSPHATE REDUCTASE, CHLOROPLASTIC"/>
    <property type="match status" value="1"/>
</dbReference>
<evidence type="ECO:0000313" key="2">
    <source>
        <dbReference type="Proteomes" id="UP001279734"/>
    </source>
</evidence>
<comment type="caution">
    <text evidence="1">The sequence shown here is derived from an EMBL/GenBank/DDBJ whole genome shotgun (WGS) entry which is preliminary data.</text>
</comment>